<evidence type="ECO:0000313" key="3">
    <source>
        <dbReference type="EMBL" id="KAK0996317.1"/>
    </source>
</evidence>
<dbReference type="Proteomes" id="UP001175353">
    <property type="component" value="Unassembled WGS sequence"/>
</dbReference>
<protein>
    <recommendedName>
        <fullName evidence="2">Subtelomeric hrmA-associated cluster protein AFUB-079030/YDR124W-like helical bundle domain-containing protein</fullName>
    </recommendedName>
</protein>
<proteinExistence type="predicted"/>
<feature type="domain" description="Subtelomeric hrmA-associated cluster protein AFUB-079030/YDR124W-like helical bundle" evidence="2">
    <location>
        <begin position="182"/>
        <end position="357"/>
    </location>
</feature>
<feature type="region of interest" description="Disordered" evidence="1">
    <location>
        <begin position="120"/>
        <end position="153"/>
    </location>
</feature>
<feature type="region of interest" description="Disordered" evidence="1">
    <location>
        <begin position="528"/>
        <end position="557"/>
    </location>
</feature>
<dbReference type="InterPro" id="IPR047092">
    <property type="entry name" value="AFUB_07903/YDR124W-like_hel"/>
</dbReference>
<name>A0AAN6KQF4_9PEZI</name>
<feature type="compositionally biased region" description="Low complexity" evidence="1">
    <location>
        <begin position="535"/>
        <end position="552"/>
    </location>
</feature>
<gene>
    <name evidence="3" type="ORF">LTR91_007016</name>
</gene>
<dbReference type="AlphaFoldDB" id="A0AAN6KQF4"/>
<keyword evidence="4" id="KW-1185">Reference proteome</keyword>
<organism evidence="3 4">
    <name type="scientific">Friedmanniomyces endolithicus</name>
    <dbReference type="NCBI Taxonomy" id="329885"/>
    <lineage>
        <taxon>Eukaryota</taxon>
        <taxon>Fungi</taxon>
        <taxon>Dikarya</taxon>
        <taxon>Ascomycota</taxon>
        <taxon>Pezizomycotina</taxon>
        <taxon>Dothideomycetes</taxon>
        <taxon>Dothideomycetidae</taxon>
        <taxon>Mycosphaerellales</taxon>
        <taxon>Teratosphaeriaceae</taxon>
        <taxon>Friedmanniomyces</taxon>
    </lineage>
</organism>
<dbReference type="Pfam" id="PF11001">
    <property type="entry name" value="AFUB_07903_YDR124W_hel"/>
    <property type="match status" value="1"/>
</dbReference>
<feature type="region of interest" description="Disordered" evidence="1">
    <location>
        <begin position="384"/>
        <end position="433"/>
    </location>
</feature>
<reference evidence="3" key="1">
    <citation type="submission" date="2023-06" db="EMBL/GenBank/DDBJ databases">
        <title>Black Yeasts Isolated from many extreme environments.</title>
        <authorList>
            <person name="Coleine C."/>
            <person name="Stajich J.E."/>
            <person name="Selbmann L."/>
        </authorList>
    </citation>
    <scope>NUCLEOTIDE SEQUENCE</scope>
    <source>
        <strain evidence="3">CCFEE 5200</strain>
    </source>
</reference>
<dbReference type="InterPro" id="IPR021264">
    <property type="entry name" value="AFUB_079030/YDR124W-like"/>
</dbReference>
<dbReference type="PANTHER" id="PTHR36102:SF1">
    <property type="entry name" value="YDR124W-LIKE HELICAL BUNDLE DOMAIN-CONTAINING PROTEIN"/>
    <property type="match status" value="1"/>
</dbReference>
<comment type="caution">
    <text evidence="3">The sequence shown here is derived from an EMBL/GenBank/DDBJ whole genome shotgun (WGS) entry which is preliminary data.</text>
</comment>
<dbReference type="EMBL" id="JAUJLE010000049">
    <property type="protein sequence ID" value="KAK0996317.1"/>
    <property type="molecule type" value="Genomic_DNA"/>
</dbReference>
<accession>A0AAN6KQF4</accession>
<feature type="region of interest" description="Disordered" evidence="1">
    <location>
        <begin position="221"/>
        <end position="256"/>
    </location>
</feature>
<evidence type="ECO:0000313" key="4">
    <source>
        <dbReference type="Proteomes" id="UP001175353"/>
    </source>
</evidence>
<evidence type="ECO:0000256" key="1">
    <source>
        <dbReference type="SAM" id="MobiDB-lite"/>
    </source>
</evidence>
<sequence>MVQSDEQPFVGKRRQSKPDTMIAQSQSLRETTRLLRGRSSQPVHGYAVFALGARDELLHGARLPGAVQRALGSLLLMPDSADEIIDSLGPGQIVMHDGTNAYDVDSNAAANGDDGTTLFASSSSSHPGHAIEHTTRRSRGAPRTSLHPDAPVIQTADVRHVEVEDDAPVPELPRMQTFWMHESAKVEACIVSRIEALQQLSGKKVSKDWIKAICPRKQARFPYSRGPKKKPAVKDTLEVKPEEHLTSDTDADEDDRAGVPQWWPDTKVCPWKEPDHVRKHERNGLMLHLLRLRPTPDDLKRMNGDGFKPHSTHVSRSWTAFLRESAPPESLDELNPKDPTRVEKRRRLLTEIYEIAEMEEEYLAPGPDWRCSYEEIKRPLPVAIKRRRRSPSVSSTQDADGEGVKPPPASACREKKPAKRSRGNQEVTTDASRKLARQMSTFAIDSGPRVEEAPVLAAADTKIHHGPARPRQAPTSDSKPAISVPAASVPIRRTVVAHHHGLPMRSDHGAANHRQDSIAQLPPQMHHHQWLPADTSPTTSFSSSSTAQGSTSDMYQPEASAQSYYPYQHEHTFTGYQPAQQQHYVQAHLLYDLPEPQYHPTPSTPMFPDMELSHQVYPASPQEQHKVYSHASEPVMHGMALTTHDPATQAFYGQSTSQHMLHDGLPVCPPSTATQRSAYNAHMSQPTVHGGVPTQQFAHDMAIDPQHAMHSGPSMQQYPHDPAAMQPQHHRADMNGLPTTYHQTSTAMQLIGLTYPSQA</sequence>
<feature type="region of interest" description="Disordered" evidence="1">
    <location>
        <begin position="463"/>
        <end position="482"/>
    </location>
</feature>
<dbReference type="PANTHER" id="PTHR36102">
    <property type="entry name" value="CHROMOSOME 10, WHOLE GENOME SHOTGUN SEQUENCE"/>
    <property type="match status" value="1"/>
</dbReference>
<feature type="compositionally biased region" description="Basic and acidic residues" evidence="1">
    <location>
        <begin position="232"/>
        <end position="247"/>
    </location>
</feature>
<evidence type="ECO:0000259" key="2">
    <source>
        <dbReference type="Pfam" id="PF11001"/>
    </source>
</evidence>
<feature type="region of interest" description="Disordered" evidence="1">
    <location>
        <begin position="1"/>
        <end position="25"/>
    </location>
</feature>